<comment type="caution">
    <text evidence="1">The sequence shown here is derived from an EMBL/GenBank/DDBJ whole genome shotgun (WGS) entry which is preliminary data.</text>
</comment>
<sequence length="69" mass="8095">MARQVSCWSQQEGSKIFLIIREVKVCIEQKIGEKQPIFHHELQQKFIFVPVHSLKSSVNCKKEFSHVLN</sequence>
<gene>
    <name evidence="1" type="ORF">BpHYR1_040173</name>
</gene>
<reference evidence="1 2" key="1">
    <citation type="journal article" date="2018" name="Sci. Rep.">
        <title>Genomic signatures of local adaptation to the degree of environmental predictability in rotifers.</title>
        <authorList>
            <person name="Franch-Gras L."/>
            <person name="Hahn C."/>
            <person name="Garcia-Roger E.M."/>
            <person name="Carmona M.J."/>
            <person name="Serra M."/>
            <person name="Gomez A."/>
        </authorList>
    </citation>
    <scope>NUCLEOTIDE SEQUENCE [LARGE SCALE GENOMIC DNA]</scope>
    <source>
        <strain evidence="1">HYR1</strain>
    </source>
</reference>
<dbReference type="AlphaFoldDB" id="A0A3M7QRB0"/>
<proteinExistence type="predicted"/>
<keyword evidence="2" id="KW-1185">Reference proteome</keyword>
<evidence type="ECO:0000313" key="2">
    <source>
        <dbReference type="Proteomes" id="UP000276133"/>
    </source>
</evidence>
<organism evidence="1 2">
    <name type="scientific">Brachionus plicatilis</name>
    <name type="common">Marine rotifer</name>
    <name type="synonym">Brachionus muelleri</name>
    <dbReference type="NCBI Taxonomy" id="10195"/>
    <lineage>
        <taxon>Eukaryota</taxon>
        <taxon>Metazoa</taxon>
        <taxon>Spiralia</taxon>
        <taxon>Gnathifera</taxon>
        <taxon>Rotifera</taxon>
        <taxon>Eurotatoria</taxon>
        <taxon>Monogononta</taxon>
        <taxon>Pseudotrocha</taxon>
        <taxon>Ploima</taxon>
        <taxon>Brachionidae</taxon>
        <taxon>Brachionus</taxon>
    </lineage>
</organism>
<protein>
    <submittedName>
        <fullName evidence="1">Uncharacterized protein</fullName>
    </submittedName>
</protein>
<evidence type="ECO:0000313" key="1">
    <source>
        <dbReference type="EMBL" id="RNA13813.1"/>
    </source>
</evidence>
<accession>A0A3M7QRB0</accession>
<dbReference type="EMBL" id="REGN01005325">
    <property type="protein sequence ID" value="RNA13813.1"/>
    <property type="molecule type" value="Genomic_DNA"/>
</dbReference>
<name>A0A3M7QRB0_BRAPC</name>
<dbReference type="Proteomes" id="UP000276133">
    <property type="component" value="Unassembled WGS sequence"/>
</dbReference>